<evidence type="ECO:0000256" key="1">
    <source>
        <dbReference type="SAM" id="MobiDB-lite"/>
    </source>
</evidence>
<organism evidence="2 3">
    <name type="scientific">Colletotrichum cuscutae</name>
    <dbReference type="NCBI Taxonomy" id="1209917"/>
    <lineage>
        <taxon>Eukaryota</taxon>
        <taxon>Fungi</taxon>
        <taxon>Dikarya</taxon>
        <taxon>Ascomycota</taxon>
        <taxon>Pezizomycotina</taxon>
        <taxon>Sordariomycetes</taxon>
        <taxon>Hypocreomycetidae</taxon>
        <taxon>Glomerellales</taxon>
        <taxon>Glomerellaceae</taxon>
        <taxon>Colletotrichum</taxon>
        <taxon>Colletotrichum acutatum species complex</taxon>
    </lineage>
</organism>
<dbReference type="AlphaFoldDB" id="A0AAI9XZG6"/>
<comment type="caution">
    <text evidence="2">The sequence shown here is derived from an EMBL/GenBank/DDBJ whole genome shotgun (WGS) entry which is preliminary data.</text>
</comment>
<reference evidence="2" key="1">
    <citation type="submission" date="2016-11" db="EMBL/GenBank/DDBJ databases">
        <title>The genome sequence of Colletotrichum cuscutae.</title>
        <authorList>
            <person name="Baroncelli R."/>
        </authorList>
    </citation>
    <scope>NUCLEOTIDE SEQUENCE</scope>
    <source>
        <strain evidence="2">IMI 304802</strain>
    </source>
</reference>
<dbReference type="Proteomes" id="UP001239213">
    <property type="component" value="Unassembled WGS sequence"/>
</dbReference>
<name>A0AAI9XZG6_9PEZI</name>
<sequence>MILRALSPDDPSHLEKNLYLGRAWEAINIPGYLGIGKQGKTERSNGGDATRNVLAGPVPLSHPWAKPSDVAHQVENQSPTGKAQGKQGSEYNHEKSGSNYPPLREDQNRATAEQATIRASSGTLYSGNSNPPPGDVPRPWRQAMHASEGRSSSPAGSMPPATPAEAPPVHSEFYQKGRKR</sequence>
<gene>
    <name evidence="2" type="ORF">CCUS01_07399</name>
</gene>
<protein>
    <submittedName>
        <fullName evidence="2">Uncharacterized protein</fullName>
    </submittedName>
</protein>
<feature type="region of interest" description="Disordered" evidence="1">
    <location>
        <begin position="39"/>
        <end position="180"/>
    </location>
</feature>
<feature type="compositionally biased region" description="Polar residues" evidence="1">
    <location>
        <begin position="109"/>
        <end position="129"/>
    </location>
</feature>
<accession>A0AAI9XZG6</accession>
<dbReference type="EMBL" id="MPDP01000259">
    <property type="protein sequence ID" value="KAK1466578.1"/>
    <property type="molecule type" value="Genomic_DNA"/>
</dbReference>
<proteinExistence type="predicted"/>
<keyword evidence="3" id="KW-1185">Reference proteome</keyword>
<evidence type="ECO:0000313" key="2">
    <source>
        <dbReference type="EMBL" id="KAK1466578.1"/>
    </source>
</evidence>
<evidence type="ECO:0000313" key="3">
    <source>
        <dbReference type="Proteomes" id="UP001239213"/>
    </source>
</evidence>
<feature type="compositionally biased region" description="Polar residues" evidence="1">
    <location>
        <begin position="74"/>
        <end position="90"/>
    </location>
</feature>